<reference evidence="2 3" key="1">
    <citation type="submission" date="2017-02" db="EMBL/GenBank/DDBJ databases">
        <authorList>
            <person name="Peterson S.W."/>
        </authorList>
    </citation>
    <scope>NUCLEOTIDE SEQUENCE [LARGE SCALE GENOMIC DNA]</scope>
    <source>
        <strain evidence="2 3">SRS1_H2-8</strain>
    </source>
</reference>
<dbReference type="SUPFAM" id="SSF46689">
    <property type="entry name" value="Homeodomain-like"/>
    <property type="match status" value="1"/>
</dbReference>
<dbReference type="AlphaFoldDB" id="A0A2N8UMJ8"/>
<gene>
    <name evidence="2" type="ORF">SRS1_25062</name>
</gene>
<dbReference type="Proteomes" id="UP000239563">
    <property type="component" value="Chromosome XX"/>
</dbReference>
<proteinExistence type="predicted"/>
<dbReference type="Pfam" id="PF13358">
    <property type="entry name" value="DDE_3"/>
    <property type="match status" value="1"/>
</dbReference>
<dbReference type="GO" id="GO:0003676">
    <property type="term" value="F:nucleic acid binding"/>
    <property type="evidence" value="ECO:0007669"/>
    <property type="project" value="InterPro"/>
</dbReference>
<dbReference type="Gene3D" id="3.30.420.10">
    <property type="entry name" value="Ribonuclease H-like superfamily/Ribonuclease H"/>
    <property type="match status" value="1"/>
</dbReference>
<protein>
    <submittedName>
        <fullName evidence="2">Related to transposase</fullName>
    </submittedName>
</protein>
<accession>A0A2N8UMJ8</accession>
<dbReference type="InterPro" id="IPR036397">
    <property type="entry name" value="RNaseH_sf"/>
</dbReference>
<organism evidence="2 3">
    <name type="scientific">Sporisorium reilianum f. sp. reilianum</name>
    <dbReference type="NCBI Taxonomy" id="72559"/>
    <lineage>
        <taxon>Eukaryota</taxon>
        <taxon>Fungi</taxon>
        <taxon>Dikarya</taxon>
        <taxon>Basidiomycota</taxon>
        <taxon>Ustilaginomycotina</taxon>
        <taxon>Ustilaginomycetes</taxon>
        <taxon>Ustilaginales</taxon>
        <taxon>Ustilaginaceae</taxon>
        <taxon>Sporisorium</taxon>
    </lineage>
</organism>
<dbReference type="InterPro" id="IPR038717">
    <property type="entry name" value="Tc1-like_DDE_dom"/>
</dbReference>
<dbReference type="InterPro" id="IPR009057">
    <property type="entry name" value="Homeodomain-like_sf"/>
</dbReference>
<evidence type="ECO:0000259" key="1">
    <source>
        <dbReference type="Pfam" id="PF13358"/>
    </source>
</evidence>
<sequence>MPPCQGKNLSLEIREKLLKAVNEQHLSISEAAHNLMVPHTTAFSFFKHYRETGQAQAKKQGGNHQPVLTQEHLNWIQSQLDKRADTRVADLHNDIQKVFTFATPPSCSAINNTINNKLCYTLKLLHVEPANYNSPGGILTRQRWAESFIDSGANMFDCIFIDESPFNLHQHVSYGCAKQGEQAIKTVASDHGQNILYMAAIGQEGIIAQWAHEGGTTGKLSTWFLKAHVFPKLAFGCRIIMDNCQFHKTKDVWDAFADSPHQAVFLPPYLPFLDAAEWLFAHVKPRLSKEQYKDSESLFQVIRNSASTVTPAMAHGWICKVNRNLHQALEGKMLGREYHWRMAEGNEDIAEQLLKNLQNMQALNVGRQNDCQTT</sequence>
<feature type="domain" description="Tc1-like transposase DDE" evidence="1">
    <location>
        <begin position="158"/>
        <end position="298"/>
    </location>
</feature>
<evidence type="ECO:0000313" key="2">
    <source>
        <dbReference type="EMBL" id="SJX66127.1"/>
    </source>
</evidence>
<dbReference type="PANTHER" id="PTHR46564">
    <property type="entry name" value="TRANSPOSASE"/>
    <property type="match status" value="1"/>
</dbReference>
<dbReference type="EMBL" id="LT795073">
    <property type="protein sequence ID" value="SJX66127.1"/>
    <property type="molecule type" value="Genomic_DNA"/>
</dbReference>
<name>A0A2N8UMJ8_9BASI</name>
<dbReference type="PANTHER" id="PTHR46564:SF1">
    <property type="entry name" value="TRANSPOSASE"/>
    <property type="match status" value="1"/>
</dbReference>
<evidence type="ECO:0000313" key="3">
    <source>
        <dbReference type="Proteomes" id="UP000239563"/>
    </source>
</evidence>